<accession>A0ACC3NU65</accession>
<gene>
    <name evidence="1" type="ORF">LTR37_002935</name>
</gene>
<name>A0ACC3NU65_9PEZI</name>
<dbReference type="EMBL" id="JAUTXU010000016">
    <property type="protein sequence ID" value="KAK3721770.1"/>
    <property type="molecule type" value="Genomic_DNA"/>
</dbReference>
<organism evidence="1 2">
    <name type="scientific">Vermiconidia calcicola</name>
    <dbReference type="NCBI Taxonomy" id="1690605"/>
    <lineage>
        <taxon>Eukaryota</taxon>
        <taxon>Fungi</taxon>
        <taxon>Dikarya</taxon>
        <taxon>Ascomycota</taxon>
        <taxon>Pezizomycotina</taxon>
        <taxon>Dothideomycetes</taxon>
        <taxon>Dothideomycetidae</taxon>
        <taxon>Mycosphaerellales</taxon>
        <taxon>Extremaceae</taxon>
        <taxon>Vermiconidia</taxon>
    </lineage>
</organism>
<reference evidence="1" key="1">
    <citation type="submission" date="2023-07" db="EMBL/GenBank/DDBJ databases">
        <title>Black Yeasts Isolated from many extreme environments.</title>
        <authorList>
            <person name="Coleine C."/>
            <person name="Stajich J.E."/>
            <person name="Selbmann L."/>
        </authorList>
    </citation>
    <scope>NUCLEOTIDE SEQUENCE</scope>
    <source>
        <strain evidence="1">CCFEE 5714</strain>
    </source>
</reference>
<proteinExistence type="predicted"/>
<protein>
    <submittedName>
        <fullName evidence="1">Uncharacterized protein</fullName>
    </submittedName>
</protein>
<comment type="caution">
    <text evidence="1">The sequence shown here is derived from an EMBL/GenBank/DDBJ whole genome shotgun (WGS) entry which is preliminary data.</text>
</comment>
<evidence type="ECO:0000313" key="2">
    <source>
        <dbReference type="Proteomes" id="UP001281147"/>
    </source>
</evidence>
<evidence type="ECO:0000313" key="1">
    <source>
        <dbReference type="EMBL" id="KAK3721770.1"/>
    </source>
</evidence>
<keyword evidence="2" id="KW-1185">Reference proteome</keyword>
<dbReference type="Proteomes" id="UP001281147">
    <property type="component" value="Unassembled WGS sequence"/>
</dbReference>
<sequence length="338" mass="37754">MAPHYAKEQPKGFKNHVENIAIVGAGGRSGRFIAEALMMGGRHRVTAITRTDSTNQMPPGVHETKQVNYDSRLSLVEALRGQDVLVITMGVMAPKESQTRLIDAAVEAGVRWILPNDWGVDHTNENLANDTMLGARYEEIHAHVETVGGDKTHWIGVSCSFWYEFSLAGSEARFGFDFDKKEVTFFDSGNEKVNTTTWPQVGRAVARLLSLKVSPEDESDHSPCLSQFNNRSVYISSFLISQRDMLDSVLRVTGDNKDDWKACYEDVKKRFKRGSEMMKQANMTGFAILLYSRIFFKNGGGNVSHKLDNEALGLPEEDLDEATKVAVEMAQRGETNMH</sequence>